<dbReference type="CDD" id="cd04682">
    <property type="entry name" value="NUDIX_Hydrolase"/>
    <property type="match status" value="1"/>
</dbReference>
<dbReference type="InterPro" id="IPR020084">
    <property type="entry name" value="NUDIX_hydrolase_CS"/>
</dbReference>
<dbReference type="Pfam" id="PF00293">
    <property type="entry name" value="NUDIX"/>
    <property type="match status" value="1"/>
</dbReference>
<reference evidence="6" key="1">
    <citation type="journal article" date="2019" name="Int. J. Syst. Evol. Microbiol.">
        <title>The Global Catalogue of Microorganisms (GCM) 10K type strain sequencing project: providing services to taxonomists for standard genome sequencing and annotation.</title>
        <authorList>
            <consortium name="The Broad Institute Genomics Platform"/>
            <consortium name="The Broad Institute Genome Sequencing Center for Infectious Disease"/>
            <person name="Wu L."/>
            <person name="Ma J."/>
        </authorList>
    </citation>
    <scope>NUCLEOTIDE SEQUENCE [LARGE SCALE GENOMIC DNA]</scope>
    <source>
        <strain evidence="6">KCTC 62192</strain>
    </source>
</reference>
<dbReference type="SUPFAM" id="SSF55811">
    <property type="entry name" value="Nudix"/>
    <property type="match status" value="1"/>
</dbReference>
<dbReference type="InterPro" id="IPR000086">
    <property type="entry name" value="NUDIX_hydrolase_dom"/>
</dbReference>
<evidence type="ECO:0000313" key="6">
    <source>
        <dbReference type="Proteomes" id="UP001595443"/>
    </source>
</evidence>
<dbReference type="GO" id="GO:0016787">
    <property type="term" value="F:hydrolase activity"/>
    <property type="evidence" value="ECO:0007669"/>
    <property type="project" value="UniProtKB-KW"/>
</dbReference>
<dbReference type="PRINTS" id="PR00502">
    <property type="entry name" value="NUDIXFAMILY"/>
</dbReference>
<dbReference type="Gene3D" id="3.90.79.10">
    <property type="entry name" value="Nucleoside Triphosphate Pyrophosphohydrolase"/>
    <property type="match status" value="1"/>
</dbReference>
<dbReference type="PROSITE" id="PS00893">
    <property type="entry name" value="NUDIX_BOX"/>
    <property type="match status" value="1"/>
</dbReference>
<evidence type="ECO:0000256" key="1">
    <source>
        <dbReference type="ARBA" id="ARBA00001946"/>
    </source>
</evidence>
<comment type="cofactor">
    <cofactor evidence="1">
        <name>Mg(2+)</name>
        <dbReference type="ChEBI" id="CHEBI:18420"/>
    </cofactor>
</comment>
<evidence type="ECO:0000256" key="3">
    <source>
        <dbReference type="RuleBase" id="RU003476"/>
    </source>
</evidence>
<dbReference type="RefSeq" id="WP_377833145.1">
    <property type="nucleotide sequence ID" value="NZ_JBHRSK010000006.1"/>
</dbReference>
<keyword evidence="2 3" id="KW-0378">Hydrolase</keyword>
<dbReference type="PANTHER" id="PTHR43046">
    <property type="entry name" value="GDP-MANNOSE MANNOSYL HYDROLASE"/>
    <property type="match status" value="1"/>
</dbReference>
<evidence type="ECO:0000256" key="2">
    <source>
        <dbReference type="ARBA" id="ARBA00022801"/>
    </source>
</evidence>
<comment type="caution">
    <text evidence="5">The sequence shown here is derived from an EMBL/GenBank/DDBJ whole genome shotgun (WGS) entry which is preliminary data.</text>
</comment>
<dbReference type="PANTHER" id="PTHR43046:SF14">
    <property type="entry name" value="MUTT_NUDIX FAMILY PROTEIN"/>
    <property type="match status" value="1"/>
</dbReference>
<keyword evidence="6" id="KW-1185">Reference proteome</keyword>
<accession>A0ABV7AH46</accession>
<feature type="domain" description="Nudix hydrolase" evidence="4">
    <location>
        <begin position="6"/>
        <end position="139"/>
    </location>
</feature>
<evidence type="ECO:0000259" key="4">
    <source>
        <dbReference type="PROSITE" id="PS51462"/>
    </source>
</evidence>
<comment type="similarity">
    <text evidence="3">Belongs to the Nudix hydrolase family.</text>
</comment>
<dbReference type="InterPro" id="IPR020476">
    <property type="entry name" value="Nudix_hydrolase"/>
</dbReference>
<sequence length="146" mass="15876">MTAAGARFTGAKLALLHGGAVLTILRDDIPDIPFPGFWDLPGGGREGDETPEACVLRELREELGLRLDPARLVWRSVHPSAVVPGTTGHFFAARITPAEIVAIRFGDEGQGWRMMPVAAFLGHDRAVPFLRARLRQCLGRVRQDGA</sequence>
<dbReference type="InterPro" id="IPR015797">
    <property type="entry name" value="NUDIX_hydrolase-like_dom_sf"/>
</dbReference>
<dbReference type="Proteomes" id="UP001595443">
    <property type="component" value="Unassembled WGS sequence"/>
</dbReference>
<gene>
    <name evidence="5" type="ORF">ACFOES_10095</name>
</gene>
<organism evidence="5 6">
    <name type="scientific">Acidimangrovimonas pyrenivorans</name>
    <dbReference type="NCBI Taxonomy" id="2030798"/>
    <lineage>
        <taxon>Bacteria</taxon>
        <taxon>Pseudomonadati</taxon>
        <taxon>Pseudomonadota</taxon>
        <taxon>Alphaproteobacteria</taxon>
        <taxon>Rhodobacterales</taxon>
        <taxon>Paracoccaceae</taxon>
        <taxon>Acidimangrovimonas</taxon>
    </lineage>
</organism>
<protein>
    <submittedName>
        <fullName evidence="5">NUDIX hydrolase</fullName>
    </submittedName>
</protein>
<dbReference type="PROSITE" id="PS51462">
    <property type="entry name" value="NUDIX"/>
    <property type="match status" value="1"/>
</dbReference>
<proteinExistence type="inferred from homology"/>
<dbReference type="EMBL" id="JBHRSK010000006">
    <property type="protein sequence ID" value="MFC2968445.1"/>
    <property type="molecule type" value="Genomic_DNA"/>
</dbReference>
<evidence type="ECO:0000313" key="5">
    <source>
        <dbReference type="EMBL" id="MFC2968445.1"/>
    </source>
</evidence>
<name>A0ABV7AH46_9RHOB</name>